<evidence type="ECO:0000313" key="1">
    <source>
        <dbReference type="EMBL" id="JAD97554.1"/>
    </source>
</evidence>
<proteinExistence type="predicted"/>
<organism evidence="1">
    <name type="scientific">Arundo donax</name>
    <name type="common">Giant reed</name>
    <name type="synonym">Donax arundinaceus</name>
    <dbReference type="NCBI Taxonomy" id="35708"/>
    <lineage>
        <taxon>Eukaryota</taxon>
        <taxon>Viridiplantae</taxon>
        <taxon>Streptophyta</taxon>
        <taxon>Embryophyta</taxon>
        <taxon>Tracheophyta</taxon>
        <taxon>Spermatophyta</taxon>
        <taxon>Magnoliopsida</taxon>
        <taxon>Liliopsida</taxon>
        <taxon>Poales</taxon>
        <taxon>Poaceae</taxon>
        <taxon>PACMAD clade</taxon>
        <taxon>Arundinoideae</taxon>
        <taxon>Arundineae</taxon>
        <taxon>Arundo</taxon>
    </lineage>
</organism>
<dbReference type="EMBL" id="GBRH01200341">
    <property type="protein sequence ID" value="JAD97554.1"/>
    <property type="molecule type" value="Transcribed_RNA"/>
</dbReference>
<reference evidence="1" key="1">
    <citation type="submission" date="2014-09" db="EMBL/GenBank/DDBJ databases">
        <authorList>
            <person name="Magalhaes I.L.F."/>
            <person name="Oliveira U."/>
            <person name="Santos F.R."/>
            <person name="Vidigal T.H.D.A."/>
            <person name="Brescovit A.D."/>
            <person name="Santos A.J."/>
        </authorList>
    </citation>
    <scope>NUCLEOTIDE SEQUENCE</scope>
    <source>
        <tissue evidence="1">Shoot tissue taken approximately 20 cm above the soil surface</tissue>
    </source>
</reference>
<dbReference type="AlphaFoldDB" id="A0A0A9E9V6"/>
<reference evidence="1" key="2">
    <citation type="journal article" date="2015" name="Data Brief">
        <title>Shoot transcriptome of the giant reed, Arundo donax.</title>
        <authorList>
            <person name="Barrero R.A."/>
            <person name="Guerrero F.D."/>
            <person name="Moolhuijzen P."/>
            <person name="Goolsby J.A."/>
            <person name="Tidwell J."/>
            <person name="Bellgard S.E."/>
            <person name="Bellgard M.I."/>
        </authorList>
    </citation>
    <scope>NUCLEOTIDE SEQUENCE</scope>
    <source>
        <tissue evidence="1">Shoot tissue taken approximately 20 cm above the soil surface</tissue>
    </source>
</reference>
<name>A0A0A9E9V6_ARUDO</name>
<sequence length="20" mass="2392">MVKTMGKAKEQAYNTFLFQR</sequence>
<protein>
    <submittedName>
        <fullName evidence="1">Uncharacterized protein</fullName>
    </submittedName>
</protein>
<accession>A0A0A9E9V6</accession>